<name>A0A2P2PC14_RHIMU</name>
<organism evidence="1">
    <name type="scientific">Rhizophora mucronata</name>
    <name type="common">Asiatic mangrove</name>
    <dbReference type="NCBI Taxonomy" id="61149"/>
    <lineage>
        <taxon>Eukaryota</taxon>
        <taxon>Viridiplantae</taxon>
        <taxon>Streptophyta</taxon>
        <taxon>Embryophyta</taxon>
        <taxon>Tracheophyta</taxon>
        <taxon>Spermatophyta</taxon>
        <taxon>Magnoliopsida</taxon>
        <taxon>eudicotyledons</taxon>
        <taxon>Gunneridae</taxon>
        <taxon>Pentapetalae</taxon>
        <taxon>rosids</taxon>
        <taxon>fabids</taxon>
        <taxon>Malpighiales</taxon>
        <taxon>Rhizophoraceae</taxon>
        <taxon>Rhizophora</taxon>
    </lineage>
</organism>
<evidence type="ECO:0000313" key="1">
    <source>
        <dbReference type="EMBL" id="MBX52275.1"/>
    </source>
</evidence>
<reference evidence="1" key="1">
    <citation type="submission" date="2018-02" db="EMBL/GenBank/DDBJ databases">
        <title>Rhizophora mucronata_Transcriptome.</title>
        <authorList>
            <person name="Meera S.P."/>
            <person name="Sreeshan A."/>
            <person name="Augustine A."/>
        </authorList>
    </citation>
    <scope>NUCLEOTIDE SEQUENCE</scope>
    <source>
        <tissue evidence="1">Leaf</tissue>
    </source>
</reference>
<sequence length="36" mass="4395">MHLKFVLFSTPFLNRPRKIFWDTFNRNFIPLNGNVN</sequence>
<accession>A0A2P2PC14</accession>
<dbReference type="AlphaFoldDB" id="A0A2P2PC14"/>
<dbReference type="EMBL" id="GGEC01071791">
    <property type="protein sequence ID" value="MBX52275.1"/>
    <property type="molecule type" value="Transcribed_RNA"/>
</dbReference>
<protein>
    <submittedName>
        <fullName evidence="1">Uncharacterized protein</fullName>
    </submittedName>
</protein>
<proteinExistence type="predicted"/>